<reference evidence="1" key="1">
    <citation type="submission" date="2020-03" db="EMBL/GenBank/DDBJ databases">
        <title>The deep terrestrial virosphere.</title>
        <authorList>
            <person name="Holmfeldt K."/>
            <person name="Nilsson E."/>
            <person name="Simone D."/>
            <person name="Lopez-Fernandez M."/>
            <person name="Wu X."/>
            <person name="de Brujin I."/>
            <person name="Lundin D."/>
            <person name="Andersson A."/>
            <person name="Bertilsson S."/>
            <person name="Dopson M."/>
        </authorList>
    </citation>
    <scope>NUCLEOTIDE SEQUENCE</scope>
    <source>
        <strain evidence="1">TM448B06917</strain>
    </source>
</reference>
<dbReference type="AlphaFoldDB" id="A0A6M3Y1V0"/>
<organism evidence="1">
    <name type="scientific">viral metagenome</name>
    <dbReference type="NCBI Taxonomy" id="1070528"/>
    <lineage>
        <taxon>unclassified sequences</taxon>
        <taxon>metagenomes</taxon>
        <taxon>organismal metagenomes</taxon>
    </lineage>
</organism>
<name>A0A6M3Y1V0_9ZZZZ</name>
<evidence type="ECO:0000313" key="1">
    <source>
        <dbReference type="EMBL" id="QJI04231.1"/>
    </source>
</evidence>
<dbReference type="EMBL" id="MT145160">
    <property type="protein sequence ID" value="QJI04231.1"/>
    <property type="molecule type" value="Genomic_DNA"/>
</dbReference>
<accession>A0A6M3Y1V0</accession>
<sequence length="158" mass="17473">MAQPERWTASMLGAWQYAVSTIERGMTATSGLDDFRSGGGAIRTSDWYYLAGQARESQATGDIVQGLPFETPIPGSAYTEVDIDYGQKYVTVADLKYVDVATGEIVRRQVTIERDEISTWNDLEDDIEEVGAAYGVVGGAAGVQILRTRFYSARWIEW</sequence>
<gene>
    <name evidence="1" type="ORF">TM448B06917_0010</name>
</gene>
<protein>
    <submittedName>
        <fullName evidence="1">Uncharacterized protein</fullName>
    </submittedName>
</protein>
<proteinExistence type="predicted"/>